<reference evidence="1" key="1">
    <citation type="submission" date="2015-12" db="EMBL/GenBank/DDBJ databases">
        <title>De novo transcriptome assembly of four potential Pierce s Disease insect vectors from Arizona vineyards.</title>
        <authorList>
            <person name="Tassone E.E."/>
        </authorList>
    </citation>
    <scope>NUCLEOTIDE SEQUENCE</scope>
</reference>
<protein>
    <submittedName>
        <fullName evidence="1">Uncharacterized protein</fullName>
    </submittedName>
</protein>
<dbReference type="EMBL" id="GEDC01004064">
    <property type="protein sequence ID" value="JAS33234.1"/>
    <property type="molecule type" value="Transcribed_RNA"/>
</dbReference>
<organism evidence="1">
    <name type="scientific">Clastoptera arizonana</name>
    <name type="common">Arizona spittle bug</name>
    <dbReference type="NCBI Taxonomy" id="38151"/>
    <lineage>
        <taxon>Eukaryota</taxon>
        <taxon>Metazoa</taxon>
        <taxon>Ecdysozoa</taxon>
        <taxon>Arthropoda</taxon>
        <taxon>Hexapoda</taxon>
        <taxon>Insecta</taxon>
        <taxon>Pterygota</taxon>
        <taxon>Neoptera</taxon>
        <taxon>Paraneoptera</taxon>
        <taxon>Hemiptera</taxon>
        <taxon>Auchenorrhyncha</taxon>
        <taxon>Cercopoidea</taxon>
        <taxon>Clastopteridae</taxon>
        <taxon>Clastoptera</taxon>
    </lineage>
</organism>
<sequence length="126" mass="15144">PDIYHTLIKFPQEPDKDYEKQVVLARKHIKFKAEERKKLHDKNLKPVEYKIGDLVLVKNHYLSSCLNKEIKKFFLLYRGPYQIKSIALENAYVLKEMKSDKIIGTFNRIELRKFFTYEETVKHNNI</sequence>
<gene>
    <name evidence="1" type="ORF">g.22836</name>
</gene>
<name>A0A1B6E5R5_9HEMI</name>
<evidence type="ECO:0000313" key="1">
    <source>
        <dbReference type="EMBL" id="JAS33234.1"/>
    </source>
</evidence>
<feature type="non-terminal residue" evidence="1">
    <location>
        <position position="1"/>
    </location>
</feature>
<accession>A0A1B6E5R5</accession>
<proteinExistence type="predicted"/>
<dbReference type="AlphaFoldDB" id="A0A1B6E5R5"/>